<protein>
    <submittedName>
        <fullName evidence="3">Uncharacterized protein</fullName>
    </submittedName>
</protein>
<feature type="compositionally biased region" description="Pro residues" evidence="2">
    <location>
        <begin position="7"/>
        <end position="20"/>
    </location>
</feature>
<evidence type="ECO:0000313" key="3">
    <source>
        <dbReference type="EMBL" id="KAA6397465.1"/>
    </source>
</evidence>
<evidence type="ECO:0000313" key="4">
    <source>
        <dbReference type="Proteomes" id="UP000324800"/>
    </source>
</evidence>
<comment type="caution">
    <text evidence="3">The sequence shown here is derived from an EMBL/GenBank/DDBJ whole genome shotgun (WGS) entry which is preliminary data.</text>
</comment>
<evidence type="ECO:0000256" key="1">
    <source>
        <dbReference type="SAM" id="Coils"/>
    </source>
</evidence>
<reference evidence="3 4" key="1">
    <citation type="submission" date="2019-03" db="EMBL/GenBank/DDBJ databases">
        <title>Single cell metagenomics reveals metabolic interactions within the superorganism composed of flagellate Streblomastix strix and complex community of Bacteroidetes bacteria on its surface.</title>
        <authorList>
            <person name="Treitli S.C."/>
            <person name="Kolisko M."/>
            <person name="Husnik F."/>
            <person name="Keeling P."/>
            <person name="Hampl V."/>
        </authorList>
    </citation>
    <scope>NUCLEOTIDE SEQUENCE [LARGE SCALE GENOMIC DNA]</scope>
    <source>
        <strain evidence="3">ST1C</strain>
    </source>
</reference>
<proteinExistence type="predicted"/>
<dbReference type="AlphaFoldDB" id="A0A5J4WSS2"/>
<gene>
    <name evidence="3" type="ORF">EZS28_007008</name>
</gene>
<name>A0A5J4WSS2_9EUKA</name>
<feature type="coiled-coil region" evidence="1">
    <location>
        <begin position="143"/>
        <end position="191"/>
    </location>
</feature>
<keyword evidence="1" id="KW-0175">Coiled coil</keyword>
<dbReference type="EMBL" id="SNRW01001174">
    <property type="protein sequence ID" value="KAA6397465.1"/>
    <property type="molecule type" value="Genomic_DNA"/>
</dbReference>
<feature type="coiled-coil region" evidence="1">
    <location>
        <begin position="35"/>
        <end position="118"/>
    </location>
</feature>
<feature type="region of interest" description="Disordered" evidence="2">
    <location>
        <begin position="1"/>
        <end position="21"/>
    </location>
</feature>
<dbReference type="Proteomes" id="UP000324800">
    <property type="component" value="Unassembled WGS sequence"/>
</dbReference>
<sequence length="191" mass="22840">MSLNIKSPPPPPVKQPPKPPMNVIERSLMEQQKIRNKEKEKDSQLMDQIERYKRDYREKSNELDHMHQLYDEMEERMKIAMQQNNKLKQQVQQLQDELDTQINEKEKLAEQLKQMSDEQKLGYKQSTLRGEMWNETHDTQQEIEMKADEIENLKVSVKNLRAQLVQSDLTITKLRAQLTEITEQYNFLTQL</sequence>
<accession>A0A5J4WSS2</accession>
<organism evidence="3 4">
    <name type="scientific">Streblomastix strix</name>
    <dbReference type="NCBI Taxonomy" id="222440"/>
    <lineage>
        <taxon>Eukaryota</taxon>
        <taxon>Metamonada</taxon>
        <taxon>Preaxostyla</taxon>
        <taxon>Oxymonadida</taxon>
        <taxon>Streblomastigidae</taxon>
        <taxon>Streblomastix</taxon>
    </lineage>
</organism>
<evidence type="ECO:0000256" key="2">
    <source>
        <dbReference type="SAM" id="MobiDB-lite"/>
    </source>
</evidence>